<reference evidence="1" key="1">
    <citation type="journal article" date="2014" name="Front. Microbiol.">
        <title>High frequency of phylogenetically diverse reductive dehalogenase-homologous genes in deep subseafloor sedimentary metagenomes.</title>
        <authorList>
            <person name="Kawai M."/>
            <person name="Futagami T."/>
            <person name="Toyoda A."/>
            <person name="Takaki Y."/>
            <person name="Nishi S."/>
            <person name="Hori S."/>
            <person name="Arai W."/>
            <person name="Tsubouchi T."/>
            <person name="Morono Y."/>
            <person name="Uchiyama I."/>
            <person name="Ito T."/>
            <person name="Fujiyama A."/>
            <person name="Inagaki F."/>
            <person name="Takami H."/>
        </authorList>
    </citation>
    <scope>NUCLEOTIDE SEQUENCE</scope>
    <source>
        <strain evidence="1">Expedition CK06-06</strain>
    </source>
</reference>
<dbReference type="EMBL" id="BARV01012821">
    <property type="protein sequence ID" value="GAI08353.1"/>
    <property type="molecule type" value="Genomic_DNA"/>
</dbReference>
<evidence type="ECO:0000313" key="1">
    <source>
        <dbReference type="EMBL" id="GAI08353.1"/>
    </source>
</evidence>
<accession>X1KNU4</accession>
<proteinExistence type="predicted"/>
<comment type="caution">
    <text evidence="1">The sequence shown here is derived from an EMBL/GenBank/DDBJ whole genome shotgun (WGS) entry which is preliminary data.</text>
</comment>
<organism evidence="1">
    <name type="scientific">marine sediment metagenome</name>
    <dbReference type="NCBI Taxonomy" id="412755"/>
    <lineage>
        <taxon>unclassified sequences</taxon>
        <taxon>metagenomes</taxon>
        <taxon>ecological metagenomes</taxon>
    </lineage>
</organism>
<name>X1KNU4_9ZZZZ</name>
<feature type="non-terminal residue" evidence="1">
    <location>
        <position position="1"/>
    </location>
</feature>
<protein>
    <submittedName>
        <fullName evidence="1">Uncharacterized protein</fullName>
    </submittedName>
</protein>
<gene>
    <name evidence="1" type="ORF">S06H3_23544</name>
</gene>
<sequence length="104" mass="12168">RWVRDYYKMKIDLQKIINKRGVRCPFYGFHGVAGIFMDSNGNQCPLRDGYAPCYYKIIGEKPDWSKCEFNSQISLDDFESFEISIHGVNSMILFKDWVTQVLGK</sequence>
<dbReference type="AlphaFoldDB" id="X1KNU4"/>